<keyword evidence="5" id="KW-1133">Transmembrane helix</keyword>
<dbReference type="GO" id="GO:0048367">
    <property type="term" value="P:shoot system development"/>
    <property type="evidence" value="ECO:0007669"/>
    <property type="project" value="UniProtKB-ARBA"/>
</dbReference>
<evidence type="ECO:0000256" key="6">
    <source>
        <dbReference type="ARBA" id="ARBA00023136"/>
    </source>
</evidence>
<comment type="subcellular location">
    <subcellularLocation>
        <location evidence="1">Cell membrane</location>
        <topology evidence="1">Single-pass membrane protein</topology>
    </subcellularLocation>
</comment>
<dbReference type="GO" id="GO:0005886">
    <property type="term" value="C:plasma membrane"/>
    <property type="evidence" value="ECO:0007669"/>
    <property type="project" value="UniProtKB-SubCell"/>
</dbReference>
<evidence type="ECO:0000256" key="2">
    <source>
        <dbReference type="ARBA" id="ARBA00022473"/>
    </source>
</evidence>
<dbReference type="PANTHER" id="PTHR33102">
    <property type="entry name" value="DVL19-RELATED-RELATED"/>
    <property type="match status" value="1"/>
</dbReference>
<name>A0AA89B386_9ASTE</name>
<dbReference type="GO" id="GO:0008285">
    <property type="term" value="P:negative regulation of cell population proliferation"/>
    <property type="evidence" value="ECO:0007669"/>
    <property type="project" value="InterPro"/>
</dbReference>
<keyword evidence="6" id="KW-0472">Membrane</keyword>
<sequence>MGGVVCCSPSSKYSSGINRRIGAPSAAAGAGCSWAELWRRCVEVVKQHKTRLYILRRCVSTLLCWRAHAIRD</sequence>
<accession>A0AA89B386</accession>
<keyword evidence="4" id="KW-0812">Transmembrane</keyword>
<evidence type="ECO:0000256" key="5">
    <source>
        <dbReference type="ARBA" id="ARBA00022989"/>
    </source>
</evidence>
<dbReference type="Pfam" id="PF08137">
    <property type="entry name" value="DVL"/>
    <property type="match status" value="1"/>
</dbReference>
<evidence type="ECO:0000256" key="4">
    <source>
        <dbReference type="ARBA" id="ARBA00022692"/>
    </source>
</evidence>
<keyword evidence="3" id="KW-1003">Cell membrane</keyword>
<keyword evidence="9" id="KW-1185">Reference proteome</keyword>
<reference evidence="8" key="1">
    <citation type="submission" date="2022-12" db="EMBL/GenBank/DDBJ databases">
        <title>Draft genome assemblies for two species of Escallonia (Escalloniales).</title>
        <authorList>
            <person name="Chanderbali A."/>
            <person name="Dervinis C."/>
            <person name="Anghel I."/>
            <person name="Soltis D."/>
            <person name="Soltis P."/>
            <person name="Zapata F."/>
        </authorList>
    </citation>
    <scope>NUCLEOTIDE SEQUENCE</scope>
    <source>
        <strain evidence="8">UCBG64.0493</strain>
        <tissue evidence="8">Leaf</tissue>
    </source>
</reference>
<keyword evidence="2" id="KW-0217">Developmental protein</keyword>
<dbReference type="EMBL" id="JAVXUP010000819">
    <property type="protein sequence ID" value="KAK3020341.1"/>
    <property type="molecule type" value="Genomic_DNA"/>
</dbReference>
<protein>
    <submittedName>
        <fullName evidence="8">Uncharacterized protein</fullName>
    </submittedName>
</protein>
<dbReference type="Proteomes" id="UP001188597">
    <property type="component" value="Unassembled WGS sequence"/>
</dbReference>
<evidence type="ECO:0000256" key="7">
    <source>
        <dbReference type="ARBA" id="ARBA00024340"/>
    </source>
</evidence>
<organism evidence="8 9">
    <name type="scientific">Escallonia herrerae</name>
    <dbReference type="NCBI Taxonomy" id="1293975"/>
    <lineage>
        <taxon>Eukaryota</taxon>
        <taxon>Viridiplantae</taxon>
        <taxon>Streptophyta</taxon>
        <taxon>Embryophyta</taxon>
        <taxon>Tracheophyta</taxon>
        <taxon>Spermatophyta</taxon>
        <taxon>Magnoliopsida</taxon>
        <taxon>eudicotyledons</taxon>
        <taxon>Gunneridae</taxon>
        <taxon>Pentapetalae</taxon>
        <taxon>asterids</taxon>
        <taxon>campanulids</taxon>
        <taxon>Escalloniales</taxon>
        <taxon>Escalloniaceae</taxon>
        <taxon>Escallonia</taxon>
    </lineage>
</organism>
<comment type="similarity">
    <text evidence="7">Belongs to the DVL/RTFL small polypeptides family.</text>
</comment>
<evidence type="ECO:0000256" key="3">
    <source>
        <dbReference type="ARBA" id="ARBA00022475"/>
    </source>
</evidence>
<dbReference type="InterPro" id="IPR051525">
    <property type="entry name" value="DVL_RTFL_regulatory"/>
</dbReference>
<evidence type="ECO:0000313" key="8">
    <source>
        <dbReference type="EMBL" id="KAK3020341.1"/>
    </source>
</evidence>
<dbReference type="AlphaFoldDB" id="A0AA89B386"/>
<proteinExistence type="inferred from homology"/>
<comment type="caution">
    <text evidence="8">The sequence shown here is derived from an EMBL/GenBank/DDBJ whole genome shotgun (WGS) entry which is preliminary data.</text>
</comment>
<evidence type="ECO:0000313" key="9">
    <source>
        <dbReference type="Proteomes" id="UP001188597"/>
    </source>
</evidence>
<gene>
    <name evidence="8" type="ORF">RJ639_045325</name>
</gene>
<dbReference type="InterPro" id="IPR012552">
    <property type="entry name" value="DVL"/>
</dbReference>
<evidence type="ECO:0000256" key="1">
    <source>
        <dbReference type="ARBA" id="ARBA00004162"/>
    </source>
</evidence>